<feature type="domain" description="DUF4268" evidence="1">
    <location>
        <begin position="227"/>
        <end position="361"/>
    </location>
</feature>
<protein>
    <submittedName>
        <fullName evidence="2">DUF4268 domain-containing protein</fullName>
    </submittedName>
</protein>
<dbReference type="AlphaFoldDB" id="A0A2S9K600"/>
<evidence type="ECO:0000313" key="2">
    <source>
        <dbReference type="EMBL" id="PRD65834.1"/>
    </source>
</evidence>
<accession>A0A2S9K600</accession>
<dbReference type="InterPro" id="IPR011856">
    <property type="entry name" value="tRNA_endonuc-like_dom_sf"/>
</dbReference>
<name>A0A2S9K600_9BURK</name>
<evidence type="ECO:0000313" key="3">
    <source>
        <dbReference type="Proteomes" id="UP000238589"/>
    </source>
</evidence>
<dbReference type="Pfam" id="PF14088">
    <property type="entry name" value="DUF4268"/>
    <property type="match status" value="1"/>
</dbReference>
<comment type="caution">
    <text evidence="2">The sequence shown here is derived from an EMBL/GenBank/DDBJ whole genome shotgun (WGS) entry which is preliminary data.</text>
</comment>
<dbReference type="Proteomes" id="UP000238589">
    <property type="component" value="Unassembled WGS sequence"/>
</dbReference>
<dbReference type="GO" id="GO:0003676">
    <property type="term" value="F:nucleic acid binding"/>
    <property type="evidence" value="ECO:0007669"/>
    <property type="project" value="InterPro"/>
</dbReference>
<dbReference type="RefSeq" id="WP_105747866.1">
    <property type="nucleotide sequence ID" value="NZ_PVLQ01000023.1"/>
</dbReference>
<dbReference type="OrthoDB" id="570199at2"/>
<dbReference type="EMBL" id="PVLQ01000023">
    <property type="protein sequence ID" value="PRD65834.1"/>
    <property type="molecule type" value="Genomic_DNA"/>
</dbReference>
<organism evidence="2 3">
    <name type="scientific">Malikia granosa</name>
    <dbReference type="NCBI Taxonomy" id="263067"/>
    <lineage>
        <taxon>Bacteria</taxon>
        <taxon>Pseudomonadati</taxon>
        <taxon>Pseudomonadota</taxon>
        <taxon>Betaproteobacteria</taxon>
        <taxon>Burkholderiales</taxon>
        <taxon>Comamonadaceae</taxon>
        <taxon>Malikia</taxon>
    </lineage>
</organism>
<dbReference type="InterPro" id="IPR025364">
    <property type="entry name" value="DUF4268"/>
</dbReference>
<proteinExistence type="predicted"/>
<reference evidence="2 3" key="1">
    <citation type="submission" date="2018-03" db="EMBL/GenBank/DDBJ databases">
        <title>Comparative genomics illustrates the genes involved in a hyperalkaliphilic mechanisms of Serpentinomonas isolated from highly-alkaline calcium-rich serpentinized springs.</title>
        <authorList>
            <person name="Suzuki S."/>
            <person name="Ishii S."/>
            <person name="Walworth N."/>
            <person name="Bird L."/>
            <person name="Kuenen J.G."/>
            <person name="Nealson K.H."/>
        </authorList>
    </citation>
    <scope>NUCLEOTIDE SEQUENCE [LARGE SCALE GENOMIC DNA]</scope>
    <source>
        <strain evidence="2 3">P1</strain>
    </source>
</reference>
<keyword evidence="3" id="KW-1185">Reference proteome</keyword>
<dbReference type="Gene3D" id="3.40.1350.10">
    <property type="match status" value="1"/>
</dbReference>
<gene>
    <name evidence="2" type="ORF">C6P64_06960</name>
</gene>
<evidence type="ECO:0000259" key="1">
    <source>
        <dbReference type="Pfam" id="PF14088"/>
    </source>
</evidence>
<sequence length="369" mass="41615">MALYEIQTDKLSPVPTTTFVAEAILERKHLQRLLRADTAALGEDLLVLAEEFGNWEDSNRRIDLLCLDRDATLVVVEIKRTEDGGHMELQAIRYAAMVSSMTLDQAVAAHARYLGGDPAEAEVKARNAVAEFLKLESIEEAELVGEVRIILVSADFSSEITTSVMWLNKRGLDIRCIRLCPYKMGDKVLVDATQIIPLPEAADYEVKLREQTQETKKLRTKRQETFKRFWSQFIELSTQHSDLFANRSSTTDHWLSAGIGRAGFNITASLTEDRARVECYWRVGKNNAALNKQLFNTLKAQRESIEAAFGEKLDWQELPGKDGCRICIDNSAGGWKSPDAEWPLLQQWLSEQSAKLEKALKAPIQALKF</sequence>